<dbReference type="PANTHER" id="PTHR10192">
    <property type="entry name" value="MOLYBDOPTERIN BIOSYNTHESIS PROTEIN"/>
    <property type="match status" value="1"/>
</dbReference>
<evidence type="ECO:0000256" key="4">
    <source>
        <dbReference type="ARBA" id="ARBA00022505"/>
    </source>
</evidence>
<dbReference type="EC" id="2.10.1.1" evidence="7"/>
<dbReference type="InterPro" id="IPR036688">
    <property type="entry name" value="MoeA_C_domain_IV_sf"/>
</dbReference>
<evidence type="ECO:0000259" key="8">
    <source>
        <dbReference type="SMART" id="SM00852"/>
    </source>
</evidence>
<comment type="catalytic activity">
    <reaction evidence="6">
        <text>adenylyl-molybdopterin + molybdate = Mo-molybdopterin + AMP + H(+)</text>
        <dbReference type="Rhea" id="RHEA:35047"/>
        <dbReference type="ChEBI" id="CHEBI:15378"/>
        <dbReference type="ChEBI" id="CHEBI:36264"/>
        <dbReference type="ChEBI" id="CHEBI:62727"/>
        <dbReference type="ChEBI" id="CHEBI:71302"/>
        <dbReference type="ChEBI" id="CHEBI:456215"/>
        <dbReference type="EC" id="2.10.1.1"/>
    </reaction>
</comment>
<proteinExistence type="inferred from homology"/>
<dbReference type="Gene3D" id="2.170.190.11">
    <property type="entry name" value="Molybdopterin biosynthesis moea protein, domain 3"/>
    <property type="match status" value="1"/>
</dbReference>
<keyword evidence="4 7" id="KW-0500">Molybdenum</keyword>
<dbReference type="EMBL" id="JAEDAJ010000001">
    <property type="protein sequence ID" value="MBK0330244.1"/>
    <property type="molecule type" value="Genomic_DNA"/>
</dbReference>
<sequence>MIPWQDHRARLLAAVRRLDPVELPLAEARGAVLTEDVRTAHPVPLFDNSAMDGFAVHGTEARVDARLRVVGDVPAGAAEDPPLGPGEAVRIMTGAPIPTSADAVVPIEKVRIDPTGGAPTEADGLPAWIEILEEPRPGAHIRRRGEDTPEGEVAVPGGVELTPWRLAAAASAGHGRVSVVRRPRVAVVSTGSELVPAGQELRRGQIPESNAVLLAAGLAADGLEIADVSWFRDEDGENLARHVRELAAQDLADAVVVSGGASVGAFDVAKHALSPLGVHFEKVAIQPGKPQGFGVVDDRLPVFCLPGNPVAVAVCYELFVRPALRTMAGHGDLFRPTVLRRARAAWKCPVGRAQALPAVMDERTVAPASAGGSGSHLVVSLAQAHDLAIVPADVDRVQEGDEIEVMVLS</sequence>
<dbReference type="Pfam" id="PF03454">
    <property type="entry name" value="MoeA_C"/>
    <property type="match status" value="1"/>
</dbReference>
<keyword evidence="7" id="KW-0479">Metal-binding</keyword>
<accession>A0ABS1B6G3</accession>
<keyword evidence="5 7" id="KW-0501">Molybdenum cofactor biosynthesis</keyword>
<comment type="similarity">
    <text evidence="3 7">Belongs to the MoeA family.</text>
</comment>
<dbReference type="InterPro" id="IPR036425">
    <property type="entry name" value="MoaB/Mog-like_dom_sf"/>
</dbReference>
<feature type="domain" description="MoaB/Mog" evidence="8">
    <location>
        <begin position="186"/>
        <end position="326"/>
    </location>
</feature>
<dbReference type="Pfam" id="PF03453">
    <property type="entry name" value="MoeA_N"/>
    <property type="match status" value="1"/>
</dbReference>
<dbReference type="InterPro" id="IPR038987">
    <property type="entry name" value="MoeA-like"/>
</dbReference>
<evidence type="ECO:0000256" key="5">
    <source>
        <dbReference type="ARBA" id="ARBA00023150"/>
    </source>
</evidence>
<keyword evidence="10" id="KW-1185">Reference proteome</keyword>
<keyword evidence="7" id="KW-0808">Transferase</keyword>
<protein>
    <recommendedName>
        <fullName evidence="7">Molybdopterin molybdenumtransferase</fullName>
        <ecNumber evidence="7">2.10.1.1</ecNumber>
    </recommendedName>
</protein>
<dbReference type="NCBIfam" id="NF045515">
    <property type="entry name" value="Glp_gephyrin"/>
    <property type="match status" value="1"/>
</dbReference>
<evidence type="ECO:0000256" key="3">
    <source>
        <dbReference type="ARBA" id="ARBA00010763"/>
    </source>
</evidence>
<dbReference type="PANTHER" id="PTHR10192:SF5">
    <property type="entry name" value="GEPHYRIN"/>
    <property type="match status" value="1"/>
</dbReference>
<dbReference type="Proteomes" id="UP000612352">
    <property type="component" value="Unassembled WGS sequence"/>
</dbReference>
<dbReference type="InterPro" id="IPR005111">
    <property type="entry name" value="MoeA_C_domain_IV"/>
</dbReference>
<reference evidence="9 10" key="1">
    <citation type="submission" date="2020-12" db="EMBL/GenBank/DDBJ databases">
        <title>Brachybacterium sp. MASK1Z-5, whole genome shotgun sequence.</title>
        <authorList>
            <person name="Tuo L."/>
        </authorList>
    </citation>
    <scope>NUCLEOTIDE SEQUENCE [LARGE SCALE GENOMIC DNA]</scope>
    <source>
        <strain evidence="9 10">MASK1Z-5</strain>
    </source>
</reference>
<evidence type="ECO:0000256" key="1">
    <source>
        <dbReference type="ARBA" id="ARBA00002901"/>
    </source>
</evidence>
<dbReference type="RefSeq" id="WP_200500879.1">
    <property type="nucleotide sequence ID" value="NZ_JAEDAJ010000001.1"/>
</dbReference>
<dbReference type="InterPro" id="IPR001453">
    <property type="entry name" value="MoaB/Mog_dom"/>
</dbReference>
<dbReference type="Gene3D" id="3.40.980.10">
    <property type="entry name" value="MoaB/Mog-like domain"/>
    <property type="match status" value="1"/>
</dbReference>
<dbReference type="SUPFAM" id="SSF53218">
    <property type="entry name" value="Molybdenum cofactor biosynthesis proteins"/>
    <property type="match status" value="1"/>
</dbReference>
<evidence type="ECO:0000256" key="2">
    <source>
        <dbReference type="ARBA" id="ARBA00005046"/>
    </source>
</evidence>
<evidence type="ECO:0000256" key="7">
    <source>
        <dbReference type="RuleBase" id="RU365090"/>
    </source>
</evidence>
<comment type="function">
    <text evidence="1 7">Catalyzes the insertion of molybdate into adenylated molybdopterin with the concomitant release of AMP.</text>
</comment>
<dbReference type="Pfam" id="PF00994">
    <property type="entry name" value="MoCF_biosynth"/>
    <property type="match status" value="1"/>
</dbReference>
<organism evidence="9 10">
    <name type="scientific">Brachybacterium halotolerans</name>
    <dbReference type="NCBI Taxonomy" id="2795215"/>
    <lineage>
        <taxon>Bacteria</taxon>
        <taxon>Bacillati</taxon>
        <taxon>Actinomycetota</taxon>
        <taxon>Actinomycetes</taxon>
        <taxon>Micrococcales</taxon>
        <taxon>Dermabacteraceae</taxon>
        <taxon>Brachybacterium</taxon>
    </lineage>
</organism>
<evidence type="ECO:0000256" key="6">
    <source>
        <dbReference type="ARBA" id="ARBA00047317"/>
    </source>
</evidence>
<evidence type="ECO:0000313" key="10">
    <source>
        <dbReference type="Proteomes" id="UP000612352"/>
    </source>
</evidence>
<dbReference type="SUPFAM" id="SSF63882">
    <property type="entry name" value="MoeA N-terminal region -like"/>
    <property type="match status" value="1"/>
</dbReference>
<dbReference type="SUPFAM" id="SSF63867">
    <property type="entry name" value="MoeA C-terminal domain-like"/>
    <property type="match status" value="1"/>
</dbReference>
<evidence type="ECO:0000313" key="9">
    <source>
        <dbReference type="EMBL" id="MBK0330244.1"/>
    </source>
</evidence>
<comment type="caution">
    <text evidence="9">The sequence shown here is derived from an EMBL/GenBank/DDBJ whole genome shotgun (WGS) entry which is preliminary data.</text>
</comment>
<comment type="cofactor">
    <cofactor evidence="7">
        <name>Mg(2+)</name>
        <dbReference type="ChEBI" id="CHEBI:18420"/>
    </cofactor>
</comment>
<name>A0ABS1B6G3_9MICO</name>
<keyword evidence="7" id="KW-0460">Magnesium</keyword>
<dbReference type="Gene3D" id="2.40.340.10">
    <property type="entry name" value="MoeA, C-terminal, domain IV"/>
    <property type="match status" value="1"/>
</dbReference>
<dbReference type="InterPro" id="IPR036135">
    <property type="entry name" value="MoeA_linker/N_sf"/>
</dbReference>
<gene>
    <name evidence="9" type="ORF">I8D64_02350</name>
</gene>
<dbReference type="Gene3D" id="3.90.105.10">
    <property type="entry name" value="Molybdopterin biosynthesis moea protein, domain 2"/>
    <property type="match status" value="1"/>
</dbReference>
<dbReference type="CDD" id="cd00887">
    <property type="entry name" value="MoeA"/>
    <property type="match status" value="1"/>
</dbReference>
<dbReference type="InterPro" id="IPR005110">
    <property type="entry name" value="MoeA_linker/N"/>
</dbReference>
<dbReference type="SMART" id="SM00852">
    <property type="entry name" value="MoCF_biosynth"/>
    <property type="match status" value="1"/>
</dbReference>
<comment type="pathway">
    <text evidence="2 7">Cofactor biosynthesis; molybdopterin biosynthesis.</text>
</comment>